<evidence type="ECO:0000256" key="1">
    <source>
        <dbReference type="SAM" id="SignalP"/>
    </source>
</evidence>
<sequence>MNLLKASLLTAALATAPLAAHAESDFVDGAGNASAKLDFRVTIPRVLFLQVGTGTNKADNTAVDLIQFAPSAAALGTGAVAGTGGDLGNGSVTAKVRGNNGAIQLTATTAGTGLSNGDGDFIPFSEIDTASTPMASGGSALPAPELVNGASAPVTLTPASGKVVDLEARWTFSFANSAIYAPGTYGGAGTTNGGRVVYTAVMP</sequence>
<reference evidence="2" key="2">
    <citation type="submission" date="2020-09" db="EMBL/GenBank/DDBJ databases">
        <authorList>
            <person name="Sun Q."/>
            <person name="Kim S."/>
        </authorList>
    </citation>
    <scope>NUCLEOTIDE SEQUENCE</scope>
    <source>
        <strain evidence="2">KCTC 23077</strain>
    </source>
</reference>
<evidence type="ECO:0000313" key="3">
    <source>
        <dbReference type="Proteomes" id="UP000646426"/>
    </source>
</evidence>
<protein>
    <recommendedName>
        <fullName evidence="4">WxL domain-containing protein</fullName>
    </recommendedName>
</protein>
<keyword evidence="1" id="KW-0732">Signal</keyword>
<dbReference type="EMBL" id="BMYD01000005">
    <property type="protein sequence ID" value="GHA87735.1"/>
    <property type="molecule type" value="Genomic_DNA"/>
</dbReference>
<comment type="caution">
    <text evidence="2">The sequence shown here is derived from an EMBL/GenBank/DDBJ whole genome shotgun (WGS) entry which is preliminary data.</text>
</comment>
<organism evidence="2 3">
    <name type="scientific">Cognatilysobacter bugurensis</name>
    <dbReference type="NCBI Taxonomy" id="543356"/>
    <lineage>
        <taxon>Bacteria</taxon>
        <taxon>Pseudomonadati</taxon>
        <taxon>Pseudomonadota</taxon>
        <taxon>Gammaproteobacteria</taxon>
        <taxon>Lysobacterales</taxon>
        <taxon>Lysobacteraceae</taxon>
        <taxon>Cognatilysobacter</taxon>
    </lineage>
</organism>
<evidence type="ECO:0000313" key="2">
    <source>
        <dbReference type="EMBL" id="GHA87735.1"/>
    </source>
</evidence>
<gene>
    <name evidence="2" type="ORF">GCM10007067_27210</name>
</gene>
<dbReference type="Proteomes" id="UP000646426">
    <property type="component" value="Unassembled WGS sequence"/>
</dbReference>
<proteinExistence type="predicted"/>
<keyword evidence="3" id="KW-1185">Reference proteome</keyword>
<accession>A0A918T741</accession>
<dbReference type="AlphaFoldDB" id="A0A918T741"/>
<reference evidence="2" key="1">
    <citation type="journal article" date="2014" name="Int. J. Syst. Evol. Microbiol.">
        <title>Complete genome sequence of Corynebacterium casei LMG S-19264T (=DSM 44701T), isolated from a smear-ripened cheese.</title>
        <authorList>
            <consortium name="US DOE Joint Genome Institute (JGI-PGF)"/>
            <person name="Walter F."/>
            <person name="Albersmeier A."/>
            <person name="Kalinowski J."/>
            <person name="Ruckert C."/>
        </authorList>
    </citation>
    <scope>NUCLEOTIDE SEQUENCE</scope>
    <source>
        <strain evidence="2">KCTC 23077</strain>
    </source>
</reference>
<evidence type="ECO:0008006" key="4">
    <source>
        <dbReference type="Google" id="ProtNLM"/>
    </source>
</evidence>
<feature type="signal peptide" evidence="1">
    <location>
        <begin position="1"/>
        <end position="22"/>
    </location>
</feature>
<feature type="chain" id="PRO_5036849581" description="WxL domain-containing protein" evidence="1">
    <location>
        <begin position="23"/>
        <end position="203"/>
    </location>
</feature>
<name>A0A918T741_9GAMM</name>